<dbReference type="EC" id="2.8.2.-" evidence="4"/>
<feature type="binding site" evidence="3">
    <location>
        <position position="138"/>
    </location>
    <ligand>
        <name>3'-phosphoadenylyl sulfate</name>
        <dbReference type="ChEBI" id="CHEBI:58339"/>
    </ligand>
</feature>
<evidence type="ECO:0000256" key="4">
    <source>
        <dbReference type="RuleBase" id="RU361155"/>
    </source>
</evidence>
<evidence type="ECO:0000256" key="1">
    <source>
        <dbReference type="ARBA" id="ARBA00022679"/>
    </source>
</evidence>
<protein>
    <recommendedName>
        <fullName evidence="4">Sulfotransferase</fullName>
        <ecNumber evidence="4">2.8.2.-</ecNumber>
    </recommendedName>
</protein>
<dbReference type="Gene3D" id="3.40.50.300">
    <property type="entry name" value="P-loop containing nucleotide triphosphate hydrolases"/>
    <property type="match status" value="1"/>
</dbReference>
<dbReference type="InterPro" id="IPR037359">
    <property type="entry name" value="NST/OST"/>
</dbReference>
<evidence type="ECO:0000256" key="3">
    <source>
        <dbReference type="PIRSR" id="PIRSR637359-2"/>
    </source>
</evidence>
<evidence type="ECO:0000256" key="2">
    <source>
        <dbReference type="ARBA" id="ARBA00023180"/>
    </source>
</evidence>
<dbReference type="GO" id="GO:0005794">
    <property type="term" value="C:Golgi apparatus"/>
    <property type="evidence" value="ECO:0007669"/>
    <property type="project" value="TreeGrafter"/>
</dbReference>
<organism evidence="6 7">
    <name type="scientific">Chelonia mydas</name>
    <name type="common">Green sea-turtle</name>
    <name type="synonym">Chelonia agassizi</name>
    <dbReference type="NCBI Taxonomy" id="8469"/>
    <lineage>
        <taxon>Eukaryota</taxon>
        <taxon>Metazoa</taxon>
        <taxon>Chordata</taxon>
        <taxon>Craniata</taxon>
        <taxon>Vertebrata</taxon>
        <taxon>Euteleostomi</taxon>
        <taxon>Archelosauria</taxon>
        <taxon>Testudinata</taxon>
        <taxon>Testudines</taxon>
        <taxon>Cryptodira</taxon>
        <taxon>Durocryptodira</taxon>
        <taxon>Americhelydia</taxon>
        <taxon>Chelonioidea</taxon>
        <taxon>Cheloniidae</taxon>
        <taxon>Chelonia</taxon>
    </lineage>
</organism>
<dbReference type="Pfam" id="PF00685">
    <property type="entry name" value="Sulfotransfer_1"/>
    <property type="match status" value="1"/>
</dbReference>
<evidence type="ECO:0000313" key="6">
    <source>
        <dbReference type="EMBL" id="EMP40826.1"/>
    </source>
</evidence>
<keyword evidence="2" id="KW-0325">Glycoprotein</keyword>
<name>M7BSJ6_CHEMY</name>
<dbReference type="PANTHER" id="PTHR10605:SF29">
    <property type="entry name" value="BIFUNCTIONAL HEPARAN SULFATE N-DEACETYLASE_N-SULFOTRANSFERASE 3"/>
    <property type="match status" value="1"/>
</dbReference>
<keyword evidence="1 4" id="KW-0808">Transferase</keyword>
<comment type="similarity">
    <text evidence="4">Belongs to the sulfotransferase 1 family.</text>
</comment>
<dbReference type="SUPFAM" id="SSF52540">
    <property type="entry name" value="P-loop containing nucleoside triphosphate hydrolases"/>
    <property type="match status" value="1"/>
</dbReference>
<dbReference type="InterPro" id="IPR000863">
    <property type="entry name" value="Sulfotransferase_dom"/>
</dbReference>
<dbReference type="GO" id="GO:0015016">
    <property type="term" value="F:heparan sulfate N-sulfotransferase activity"/>
    <property type="evidence" value="ECO:0007669"/>
    <property type="project" value="TreeGrafter"/>
</dbReference>
<dbReference type="PANTHER" id="PTHR10605">
    <property type="entry name" value="HEPARAN SULFATE SULFOTRANSFERASE"/>
    <property type="match status" value="1"/>
</dbReference>
<accession>M7BSJ6</accession>
<evidence type="ECO:0000259" key="5">
    <source>
        <dbReference type="Pfam" id="PF00685"/>
    </source>
</evidence>
<feature type="domain" description="Sulfotransferase" evidence="5">
    <location>
        <begin position="43"/>
        <end position="149"/>
    </location>
</feature>
<proteinExistence type="inferred from homology"/>
<gene>
    <name evidence="6" type="ORF">UY3_01952</name>
</gene>
<reference evidence="7" key="1">
    <citation type="journal article" date="2013" name="Nat. Genet.">
        <title>The draft genomes of soft-shell turtle and green sea turtle yield insights into the development and evolution of the turtle-specific body plan.</title>
        <authorList>
            <person name="Wang Z."/>
            <person name="Pascual-Anaya J."/>
            <person name="Zadissa A."/>
            <person name="Li W."/>
            <person name="Niimura Y."/>
            <person name="Huang Z."/>
            <person name="Li C."/>
            <person name="White S."/>
            <person name="Xiong Z."/>
            <person name="Fang D."/>
            <person name="Wang B."/>
            <person name="Ming Y."/>
            <person name="Chen Y."/>
            <person name="Zheng Y."/>
            <person name="Kuraku S."/>
            <person name="Pignatelli M."/>
            <person name="Herrero J."/>
            <person name="Beal K."/>
            <person name="Nozawa M."/>
            <person name="Li Q."/>
            <person name="Wang J."/>
            <person name="Zhang H."/>
            <person name="Yu L."/>
            <person name="Shigenobu S."/>
            <person name="Wang J."/>
            <person name="Liu J."/>
            <person name="Flicek P."/>
            <person name="Searle S."/>
            <person name="Wang J."/>
            <person name="Kuratani S."/>
            <person name="Yin Y."/>
            <person name="Aken B."/>
            <person name="Zhang G."/>
            <person name="Irie N."/>
        </authorList>
    </citation>
    <scope>NUCLEOTIDE SEQUENCE [LARGE SCALE GENOMIC DNA]</scope>
</reference>
<evidence type="ECO:0000313" key="7">
    <source>
        <dbReference type="Proteomes" id="UP000031443"/>
    </source>
</evidence>
<keyword evidence="7" id="KW-1185">Reference proteome</keyword>
<dbReference type="Proteomes" id="UP000031443">
    <property type="component" value="Unassembled WGS sequence"/>
</dbReference>
<dbReference type="STRING" id="8469.M7BSJ6"/>
<dbReference type="EMBL" id="KB503068">
    <property type="protein sequence ID" value="EMP40826.1"/>
    <property type="molecule type" value="Genomic_DNA"/>
</dbReference>
<dbReference type="GO" id="GO:0019213">
    <property type="term" value="F:deacetylase activity"/>
    <property type="evidence" value="ECO:0007669"/>
    <property type="project" value="TreeGrafter"/>
</dbReference>
<dbReference type="InterPro" id="IPR027417">
    <property type="entry name" value="P-loop_NTPase"/>
</dbReference>
<sequence>MTNKGTRYFQIWERRGKALSVCVMLLSGTDQESKQSNSYRVSTTALYLFLIMHPSIISNSPSPKTFEEVQFFNRNNYHRGIDWYMDFFPIPSNVTTDFLFEKSANYFHSEEAPKRVASLIPKAKIITILIDPSDRAYSWYQHQRSHEDPAALKFSFYQLLIIDGQQLRTDPATVMDEVQKFLGVSPHYNYSEALTVLADLRPRATICCQISEKLG</sequence>
<dbReference type="AlphaFoldDB" id="M7BSJ6"/>